<name>A0ABQ8K0V9_9APHY</name>
<gene>
    <name evidence="3" type="ORF">C8Q71DRAFT_374463</name>
</gene>
<evidence type="ECO:0000256" key="1">
    <source>
        <dbReference type="SAM" id="MobiDB-lite"/>
    </source>
</evidence>
<feature type="chain" id="PRO_5046930298" evidence="2">
    <location>
        <begin position="26"/>
        <end position="199"/>
    </location>
</feature>
<dbReference type="Proteomes" id="UP000814176">
    <property type="component" value="Unassembled WGS sequence"/>
</dbReference>
<comment type="caution">
    <text evidence="3">The sequence shown here is derived from an EMBL/GenBank/DDBJ whole genome shotgun (WGS) entry which is preliminary data.</text>
</comment>
<evidence type="ECO:0000313" key="4">
    <source>
        <dbReference type="Proteomes" id="UP000814176"/>
    </source>
</evidence>
<keyword evidence="2" id="KW-0732">Signal</keyword>
<keyword evidence="4" id="KW-1185">Reference proteome</keyword>
<dbReference type="RefSeq" id="XP_047773626.1">
    <property type="nucleotide sequence ID" value="XM_047918148.1"/>
</dbReference>
<dbReference type="GeneID" id="71998880"/>
<evidence type="ECO:0000313" key="3">
    <source>
        <dbReference type="EMBL" id="KAH9830304.1"/>
    </source>
</evidence>
<evidence type="ECO:0000256" key="2">
    <source>
        <dbReference type="SAM" id="SignalP"/>
    </source>
</evidence>
<feature type="compositionally biased region" description="Polar residues" evidence="1">
    <location>
        <begin position="32"/>
        <end position="45"/>
    </location>
</feature>
<organism evidence="3 4">
    <name type="scientific">Rhodofomes roseus</name>
    <dbReference type="NCBI Taxonomy" id="34475"/>
    <lineage>
        <taxon>Eukaryota</taxon>
        <taxon>Fungi</taxon>
        <taxon>Dikarya</taxon>
        <taxon>Basidiomycota</taxon>
        <taxon>Agaricomycotina</taxon>
        <taxon>Agaricomycetes</taxon>
        <taxon>Polyporales</taxon>
        <taxon>Rhodofomes</taxon>
    </lineage>
</organism>
<reference evidence="3 4" key="1">
    <citation type="journal article" date="2021" name="Environ. Microbiol.">
        <title>Gene family expansions and transcriptome signatures uncover fungal adaptations to wood decay.</title>
        <authorList>
            <person name="Hage H."/>
            <person name="Miyauchi S."/>
            <person name="Viragh M."/>
            <person name="Drula E."/>
            <person name="Min B."/>
            <person name="Chaduli D."/>
            <person name="Navarro D."/>
            <person name="Favel A."/>
            <person name="Norest M."/>
            <person name="Lesage-Meessen L."/>
            <person name="Balint B."/>
            <person name="Merenyi Z."/>
            <person name="de Eugenio L."/>
            <person name="Morin E."/>
            <person name="Martinez A.T."/>
            <person name="Baldrian P."/>
            <person name="Stursova M."/>
            <person name="Martinez M.J."/>
            <person name="Novotny C."/>
            <person name="Magnuson J.K."/>
            <person name="Spatafora J.W."/>
            <person name="Maurice S."/>
            <person name="Pangilinan J."/>
            <person name="Andreopoulos W."/>
            <person name="LaButti K."/>
            <person name="Hundley H."/>
            <person name="Na H."/>
            <person name="Kuo A."/>
            <person name="Barry K."/>
            <person name="Lipzen A."/>
            <person name="Henrissat B."/>
            <person name="Riley R."/>
            <person name="Ahrendt S."/>
            <person name="Nagy L.G."/>
            <person name="Grigoriev I.V."/>
            <person name="Martin F."/>
            <person name="Rosso M.N."/>
        </authorList>
    </citation>
    <scope>NUCLEOTIDE SEQUENCE [LARGE SCALE GENOMIC DNA]</scope>
    <source>
        <strain evidence="3 4">CIRM-BRFM 1785</strain>
    </source>
</reference>
<sequence>MHAPASRLLAIALARFGDLPALALARSRNHSTRPSPTTLWPSLTCPQARPFPPSTRPSMLLPVPMSMPSPAHLAVIRSLAAFAHRAFALRARRHRVCCIAAPRIAADSSSRTVLHSSSPVPRSGWPVLSSRARGPTHRSYLRPGHPPCALAVAMRELSPACPGLLPSHSVACSPALASVAMNPPSAVFARGALVLRARG</sequence>
<accession>A0ABQ8K0V9</accession>
<feature type="signal peptide" evidence="2">
    <location>
        <begin position="1"/>
        <end position="25"/>
    </location>
</feature>
<proteinExistence type="predicted"/>
<dbReference type="EMBL" id="JADCUA010000032">
    <property type="protein sequence ID" value="KAH9830304.1"/>
    <property type="molecule type" value="Genomic_DNA"/>
</dbReference>
<feature type="region of interest" description="Disordered" evidence="1">
    <location>
        <begin position="27"/>
        <end position="47"/>
    </location>
</feature>
<protein>
    <submittedName>
        <fullName evidence="3">Uncharacterized protein</fullName>
    </submittedName>
</protein>